<name>A0A8H6XR01_9AGAR</name>
<dbReference type="EMBL" id="JACAZH010000020">
    <property type="protein sequence ID" value="KAF7345149.1"/>
    <property type="molecule type" value="Genomic_DNA"/>
</dbReference>
<evidence type="ECO:0000313" key="1">
    <source>
        <dbReference type="EMBL" id="KAF7345149.1"/>
    </source>
</evidence>
<reference evidence="1" key="1">
    <citation type="submission" date="2020-05" db="EMBL/GenBank/DDBJ databases">
        <title>Mycena genomes resolve the evolution of fungal bioluminescence.</title>
        <authorList>
            <person name="Tsai I.J."/>
        </authorList>
    </citation>
    <scope>NUCLEOTIDE SEQUENCE</scope>
    <source>
        <strain evidence="1">160909Yilan</strain>
    </source>
</reference>
<protein>
    <submittedName>
        <fullName evidence="1">Uncharacterized protein</fullName>
    </submittedName>
</protein>
<gene>
    <name evidence="1" type="ORF">MSAN_01891100</name>
</gene>
<organism evidence="1 2">
    <name type="scientific">Mycena sanguinolenta</name>
    <dbReference type="NCBI Taxonomy" id="230812"/>
    <lineage>
        <taxon>Eukaryota</taxon>
        <taxon>Fungi</taxon>
        <taxon>Dikarya</taxon>
        <taxon>Basidiomycota</taxon>
        <taxon>Agaricomycotina</taxon>
        <taxon>Agaricomycetes</taxon>
        <taxon>Agaricomycetidae</taxon>
        <taxon>Agaricales</taxon>
        <taxon>Marasmiineae</taxon>
        <taxon>Mycenaceae</taxon>
        <taxon>Mycena</taxon>
    </lineage>
</organism>
<keyword evidence="2" id="KW-1185">Reference proteome</keyword>
<proteinExistence type="predicted"/>
<dbReference type="Proteomes" id="UP000623467">
    <property type="component" value="Unassembled WGS sequence"/>
</dbReference>
<evidence type="ECO:0000313" key="2">
    <source>
        <dbReference type="Proteomes" id="UP000623467"/>
    </source>
</evidence>
<dbReference type="AlphaFoldDB" id="A0A8H6XR01"/>
<accession>A0A8H6XR01</accession>
<comment type="caution">
    <text evidence="1">The sequence shown here is derived from an EMBL/GenBank/DDBJ whole genome shotgun (WGS) entry which is preliminary data.</text>
</comment>
<sequence length="299" mass="31808">MALVQRIALPRIFGFLPATDLHGGQVRATVGHIASPGYLPPISPASTENTRILTWPAHLMRLALCRRRNMDSGSENRNLCFKDTFSVMDVVSIASVGTPRVPPCCIHAGQAPLGYVLPTTTTVLGHGVDVFTASGASRAALYEVSALPASTALSYQSRLGRGACPALHGAEWMCYMRNEVPDSVEAVGPCSQPACAPTQQGSGAGCSKQELQPTKSALQSLASLRSRFCDSRRWRPRTHRCGTHGCACPDAMVPALAMRADRPCPVTTVTTTPFEVSSLTPYASVLGRLPGRAKPRAVI</sequence>
<dbReference type="OrthoDB" id="10659463at2759"/>